<gene>
    <name evidence="3" type="ORF">EIW28_04180</name>
</gene>
<dbReference type="InterPro" id="IPR009937">
    <property type="entry name" value="Phage_holin_3_6"/>
</dbReference>
<keyword evidence="4" id="KW-1185">Reference proteome</keyword>
<dbReference type="Pfam" id="PF07332">
    <property type="entry name" value="Phage_holin_3_6"/>
    <property type="match status" value="1"/>
</dbReference>
<accession>A0A426V5U7</accession>
<dbReference type="AlphaFoldDB" id="A0A426V5U7"/>
<name>A0A426V5U7_9ACTN</name>
<sequence>MAARQSEREQSGEWTRRPRRDWNDHDRSVGAIVGDLTAEVAHLARIEAQLAAREVAEKAKRGAKGGGMFAAAGVFALYGGAAFALAAGLALALVWPAWLAALVVGAVLFAIAGIEALIGRSMIKRALPPVPDETMERAREDAEALRGRMNR</sequence>
<dbReference type="OrthoDB" id="5196039at2"/>
<keyword evidence="2" id="KW-0472">Membrane</keyword>
<feature type="transmembrane region" description="Helical" evidence="2">
    <location>
        <begin position="68"/>
        <end position="91"/>
    </location>
</feature>
<evidence type="ECO:0000256" key="2">
    <source>
        <dbReference type="SAM" id="Phobius"/>
    </source>
</evidence>
<dbReference type="EMBL" id="RSEB01000001">
    <property type="protein sequence ID" value="RRS02252.1"/>
    <property type="molecule type" value="Genomic_DNA"/>
</dbReference>
<protein>
    <submittedName>
        <fullName evidence="3">Phage holin family protein</fullName>
    </submittedName>
</protein>
<organism evidence="3 4">
    <name type="scientific">Glycomyces terrestris</name>
    <dbReference type="NCBI Taxonomy" id="2493553"/>
    <lineage>
        <taxon>Bacteria</taxon>
        <taxon>Bacillati</taxon>
        <taxon>Actinomycetota</taxon>
        <taxon>Actinomycetes</taxon>
        <taxon>Glycomycetales</taxon>
        <taxon>Glycomycetaceae</taxon>
        <taxon>Glycomyces</taxon>
    </lineage>
</organism>
<keyword evidence="2" id="KW-1133">Transmembrane helix</keyword>
<keyword evidence="2" id="KW-0812">Transmembrane</keyword>
<evidence type="ECO:0000313" key="4">
    <source>
        <dbReference type="Proteomes" id="UP000277256"/>
    </source>
</evidence>
<dbReference type="Proteomes" id="UP000277256">
    <property type="component" value="Unassembled WGS sequence"/>
</dbReference>
<evidence type="ECO:0000256" key="1">
    <source>
        <dbReference type="SAM" id="MobiDB-lite"/>
    </source>
</evidence>
<reference evidence="3 4" key="1">
    <citation type="submission" date="2018-12" db="EMBL/GenBank/DDBJ databases">
        <title>Glycomyces sp. YIM 121974 draft genome.</title>
        <authorList>
            <person name="Li Q."/>
        </authorList>
    </citation>
    <scope>NUCLEOTIDE SEQUENCE [LARGE SCALE GENOMIC DNA]</scope>
    <source>
        <strain evidence="3 4">YIM 121974</strain>
    </source>
</reference>
<feature type="region of interest" description="Disordered" evidence="1">
    <location>
        <begin position="1"/>
        <end position="20"/>
    </location>
</feature>
<evidence type="ECO:0000313" key="3">
    <source>
        <dbReference type="EMBL" id="RRS02252.1"/>
    </source>
</evidence>
<comment type="caution">
    <text evidence="3">The sequence shown here is derived from an EMBL/GenBank/DDBJ whole genome shotgun (WGS) entry which is preliminary data.</text>
</comment>
<feature type="transmembrane region" description="Helical" evidence="2">
    <location>
        <begin position="97"/>
        <end position="118"/>
    </location>
</feature>
<proteinExistence type="predicted"/>